<evidence type="ECO:0000313" key="3">
    <source>
        <dbReference type="Proteomes" id="UP001219518"/>
    </source>
</evidence>
<dbReference type="Proteomes" id="UP001219518">
    <property type="component" value="Unassembled WGS sequence"/>
</dbReference>
<keyword evidence="3" id="KW-1185">Reference proteome</keyword>
<evidence type="ECO:0000313" key="2">
    <source>
        <dbReference type="EMBL" id="KAK3927616.1"/>
    </source>
</evidence>
<reference evidence="2" key="2">
    <citation type="journal article" date="2023" name="BMC Genomics">
        <title>Pest status, molecular evolution, and epigenetic factors derived from the genome assembly of Frankliniella fusca, a thysanopteran phytovirus vector.</title>
        <authorList>
            <person name="Catto M.A."/>
            <person name="Labadie P.E."/>
            <person name="Jacobson A.L."/>
            <person name="Kennedy G.G."/>
            <person name="Srinivasan R."/>
            <person name="Hunt B.G."/>
        </authorList>
    </citation>
    <scope>NUCLEOTIDE SEQUENCE</scope>
    <source>
        <strain evidence="2">PL_HMW_Pooled</strain>
    </source>
</reference>
<dbReference type="PANTHER" id="PTHR46113:SF1">
    <property type="entry name" value="PEPTIDASE M17 LEUCYL AMINOPEPTIDASE N-TERMINAL DOMAIN-CONTAINING PROTEIN"/>
    <property type="match status" value="1"/>
</dbReference>
<dbReference type="PANTHER" id="PTHR46113">
    <property type="entry name" value="SNAC DOMAIN-CONTAINING PROTEIN"/>
    <property type="match status" value="1"/>
</dbReference>
<name>A0AAE1HVJ4_9NEOP</name>
<proteinExistence type="predicted"/>
<accession>A0AAE1HVJ4</accession>
<sequence>MSKPNSVRVTRAGCEVWLVGKCSNEEKALAPKGKLPTTQDVLRTFYANLHASKGTVSAATAAGETAVQVIHLWERASIPTREKRSVVQLILNLHKRHSGLLKDKHLSGRVKKPGSKLGETHEKRRDEFVNSIQGLFDIGHKDAFKIMTIQEDIDFYKSMQTDRRGVMLGIDAKYRANYKKVVAKEQKKMTAKMKSEVEKNAILDKRQLSGLSELSTEGEGSNADTTDDEFTPNETKEKPITVNVLKNTLVTSALARTSTSSYAGTMILKAAVQATVADLGVEDREVRIVCSRSQLKRRSDENHKQLSELIKQEFEPNCMLLVHFDGKLFPSTADADEKADRLPVVVSGKGVEKLLGIPELPHGSGECIAQAVVSLLIDWDLKENLLGLVFDTTSTNSGRWGGACVLIQQKLGKELLEFACRHHVLELVLGAVFDNLVGNSKSPDLLFGDFLKNHWKTIDKETYRTTAASRGLLKLIPNADEIIKFSCEHLQNRQPRDDYKELLELTIIFLGGSVPGKVEYTFRKPGATSKTRWMAKALYSYKIWMFGKQLKLTTAQSDCFFKVCAFLANFYVKNWFECPSAVRAPANDLALMRLLSEEKEPHLKAAFGKMANHLWYLSEKLVCLALFDDRVSLQEKRKMVRSIRSKEGTVDALARAGLPPNRKVVSLNLSDFATKNSLTFFEITKISSRFMDKDPKEWPADPDFNHGLDVVRNIIPVNDIAERGVSLIKKYLNGNKLTHDESQRQFMLQAVEKHRSMYDKTGKEKI</sequence>
<organism evidence="2 3">
    <name type="scientific">Frankliniella fusca</name>
    <dbReference type="NCBI Taxonomy" id="407009"/>
    <lineage>
        <taxon>Eukaryota</taxon>
        <taxon>Metazoa</taxon>
        <taxon>Ecdysozoa</taxon>
        <taxon>Arthropoda</taxon>
        <taxon>Hexapoda</taxon>
        <taxon>Insecta</taxon>
        <taxon>Pterygota</taxon>
        <taxon>Neoptera</taxon>
        <taxon>Paraneoptera</taxon>
        <taxon>Thysanoptera</taxon>
        <taxon>Terebrantia</taxon>
        <taxon>Thripoidea</taxon>
        <taxon>Thripidae</taxon>
        <taxon>Frankliniella</taxon>
    </lineage>
</organism>
<protein>
    <submittedName>
        <fullName evidence="2">Lateral signaling target protein 2-like protein</fullName>
    </submittedName>
</protein>
<comment type="caution">
    <text evidence="2">The sequence shown here is derived from an EMBL/GenBank/DDBJ whole genome shotgun (WGS) entry which is preliminary data.</text>
</comment>
<dbReference type="EMBL" id="JAHWGI010001297">
    <property type="protein sequence ID" value="KAK3927616.1"/>
    <property type="molecule type" value="Genomic_DNA"/>
</dbReference>
<reference evidence="2" key="1">
    <citation type="submission" date="2021-07" db="EMBL/GenBank/DDBJ databases">
        <authorList>
            <person name="Catto M.A."/>
            <person name="Jacobson A."/>
            <person name="Kennedy G."/>
            <person name="Labadie P."/>
            <person name="Hunt B.G."/>
            <person name="Srinivasan R."/>
        </authorList>
    </citation>
    <scope>NUCLEOTIDE SEQUENCE</scope>
    <source>
        <strain evidence="2">PL_HMW_Pooled</strain>
        <tissue evidence="2">Head</tissue>
    </source>
</reference>
<feature type="region of interest" description="Disordered" evidence="1">
    <location>
        <begin position="208"/>
        <end position="234"/>
    </location>
</feature>
<dbReference type="AlphaFoldDB" id="A0AAE1HVJ4"/>
<evidence type="ECO:0000256" key="1">
    <source>
        <dbReference type="SAM" id="MobiDB-lite"/>
    </source>
</evidence>
<gene>
    <name evidence="2" type="ORF">KUF71_015901</name>
</gene>
<feature type="compositionally biased region" description="Polar residues" evidence="1">
    <location>
        <begin position="209"/>
        <end position="224"/>
    </location>
</feature>